<dbReference type="OrthoDB" id="5195143at2"/>
<comment type="caution">
    <text evidence="1">The sequence shown here is derived from an EMBL/GenBank/DDBJ whole genome shotgun (WGS) entry which is preliminary data.</text>
</comment>
<organism evidence="1 2">
    <name type="scientific">Micromonospora inaquosa</name>
    <dbReference type="NCBI Taxonomy" id="2203716"/>
    <lineage>
        <taxon>Bacteria</taxon>
        <taxon>Bacillati</taxon>
        <taxon>Actinomycetota</taxon>
        <taxon>Actinomycetes</taxon>
        <taxon>Micromonosporales</taxon>
        <taxon>Micromonosporaceae</taxon>
        <taxon>Micromonospora</taxon>
    </lineage>
</organism>
<sequence>MSWRLRDRVSWAPTEYGGVLLDCASGEYWTLNSTAAAVLAALLAGADIAGATAHLAGEFDGDLDVVAVEVPQLVAELQGAGLVVER</sequence>
<proteinExistence type="predicted"/>
<dbReference type="NCBIfam" id="NF033530">
    <property type="entry name" value="lasso_PqqD_Strm"/>
    <property type="match status" value="1"/>
</dbReference>
<dbReference type="Pfam" id="PF05402">
    <property type="entry name" value="PqqD"/>
    <property type="match status" value="1"/>
</dbReference>
<name>A0A3N9XG81_9ACTN</name>
<dbReference type="EMBL" id="QGSZ01000137">
    <property type="protein sequence ID" value="RQX06383.1"/>
    <property type="molecule type" value="Genomic_DNA"/>
</dbReference>
<dbReference type="InterPro" id="IPR041881">
    <property type="entry name" value="PqqD_sf"/>
</dbReference>
<dbReference type="Proteomes" id="UP000282312">
    <property type="component" value="Unassembled WGS sequence"/>
</dbReference>
<dbReference type="InterPro" id="IPR008792">
    <property type="entry name" value="PQQD"/>
</dbReference>
<protein>
    <submittedName>
        <fullName evidence="1">Lasso peptide biosynthesis PqqD family chaperone</fullName>
    </submittedName>
</protein>
<gene>
    <name evidence="1" type="ORF">DLJ59_05080</name>
</gene>
<keyword evidence="2" id="KW-1185">Reference proteome</keyword>
<dbReference type="RefSeq" id="WP_124771339.1">
    <property type="nucleotide sequence ID" value="NZ_JBEZFR010000021.1"/>
</dbReference>
<dbReference type="AlphaFoldDB" id="A0A3N9XG81"/>
<dbReference type="Gene3D" id="1.10.10.1150">
    <property type="entry name" value="Coenzyme PQQ synthesis protein D (PqqD)"/>
    <property type="match status" value="1"/>
</dbReference>
<evidence type="ECO:0000313" key="2">
    <source>
        <dbReference type="Proteomes" id="UP000282312"/>
    </source>
</evidence>
<evidence type="ECO:0000313" key="1">
    <source>
        <dbReference type="EMBL" id="RQX06383.1"/>
    </source>
</evidence>
<reference evidence="1 2" key="1">
    <citation type="submission" date="2018-05" db="EMBL/GenBank/DDBJ databases">
        <title>Micromonospora from Atacama Desert.</title>
        <authorList>
            <person name="Carro L."/>
            <person name="Goodfellow M."/>
            <person name="Klenk H.-P."/>
        </authorList>
    </citation>
    <scope>NUCLEOTIDE SEQUENCE [LARGE SCALE GENOMIC DNA]</scope>
    <source>
        <strain evidence="1 2">LB39</strain>
    </source>
</reference>
<accession>A0A3N9XG81</accession>